<dbReference type="PANTHER" id="PTHR44167">
    <property type="entry name" value="OVARIAN-SPECIFIC SERINE/THREONINE-PROTEIN KINASE LOK-RELATED"/>
    <property type="match status" value="1"/>
</dbReference>
<dbReference type="Gene3D" id="3.30.200.20">
    <property type="entry name" value="Phosphorylase Kinase, domain 1"/>
    <property type="match status" value="1"/>
</dbReference>
<evidence type="ECO:0000313" key="4">
    <source>
        <dbReference type="EMBL" id="CAI7991883.1"/>
    </source>
</evidence>
<reference evidence="4" key="1">
    <citation type="submission" date="2023-03" db="EMBL/GenBank/DDBJ databases">
        <authorList>
            <person name="Steffen K."/>
            <person name="Cardenas P."/>
        </authorList>
    </citation>
    <scope>NUCLEOTIDE SEQUENCE</scope>
</reference>
<name>A0AA35QUW1_GEOBA</name>
<keyword evidence="5" id="KW-1185">Reference proteome</keyword>
<keyword evidence="2" id="KW-0732">Signal</keyword>
<dbReference type="Pfam" id="PF00069">
    <property type="entry name" value="Pkinase"/>
    <property type="match status" value="1"/>
</dbReference>
<dbReference type="AlphaFoldDB" id="A0AA35QUW1"/>
<dbReference type="SMART" id="SM00220">
    <property type="entry name" value="S_TKc"/>
    <property type="match status" value="1"/>
</dbReference>
<gene>
    <name evidence="4" type="ORF">GBAR_LOCUS846</name>
</gene>
<dbReference type="EMBL" id="CASHTH010000131">
    <property type="protein sequence ID" value="CAI7991883.1"/>
    <property type="molecule type" value="Genomic_DNA"/>
</dbReference>
<feature type="domain" description="Protein kinase" evidence="3">
    <location>
        <begin position="451"/>
        <end position="752"/>
    </location>
</feature>
<evidence type="ECO:0000256" key="1">
    <source>
        <dbReference type="SAM" id="MobiDB-lite"/>
    </source>
</evidence>
<dbReference type="PROSITE" id="PS00108">
    <property type="entry name" value="PROTEIN_KINASE_ST"/>
    <property type="match status" value="1"/>
</dbReference>
<feature type="chain" id="PRO_5041222743" evidence="2">
    <location>
        <begin position="17"/>
        <end position="753"/>
    </location>
</feature>
<keyword evidence="4" id="KW-0418">Kinase</keyword>
<dbReference type="InterPro" id="IPR011009">
    <property type="entry name" value="Kinase-like_dom_sf"/>
</dbReference>
<dbReference type="InterPro" id="IPR008271">
    <property type="entry name" value="Ser/Thr_kinase_AS"/>
</dbReference>
<dbReference type="Gene3D" id="1.10.510.10">
    <property type="entry name" value="Transferase(Phosphotransferase) domain 1"/>
    <property type="match status" value="1"/>
</dbReference>
<feature type="region of interest" description="Disordered" evidence="1">
    <location>
        <begin position="393"/>
        <end position="412"/>
    </location>
</feature>
<proteinExistence type="predicted"/>
<evidence type="ECO:0000259" key="3">
    <source>
        <dbReference type="PROSITE" id="PS50011"/>
    </source>
</evidence>
<protein>
    <submittedName>
        <fullName evidence="4">Serine/threonine-protein kinase PINK1, mitochondrial</fullName>
    </submittedName>
</protein>
<keyword evidence="4" id="KW-0808">Transferase</keyword>
<dbReference type="InterPro" id="IPR000719">
    <property type="entry name" value="Prot_kinase_dom"/>
</dbReference>
<comment type="caution">
    <text evidence="4">The sequence shown here is derived from an EMBL/GenBank/DDBJ whole genome shotgun (WGS) entry which is preliminary data.</text>
</comment>
<sequence length="753" mass="86473">MAGISFLDLLFAEAIASGMAREARTRERPPPDNFFLLPRDTRAWLQIKEASKKENMVIAVEVTDDSNENSQRLFLDLAREYDGMPFLRVKIGLGRTFDQLREDLGGIRYTPTFVFVFFHSEGIQRAKYEGTAEIQQGIRSGQMKGVIRELQKRRVQVKMAENLAEELASHVKDSIDERETKLRREYEQKLRRQLEERERAQRMEEESKKREEEEKAKKEEEERRKEAEKKRQTAKERSEKRPQYLQELLKMDLDSVPVRDMKAVMIKLGVSPHDCFERKDLKKKLMENVPELRRKIEEEQRRASTASSVFSSVNSQSSLAGSFDENSMSDRERADKLEREKRELAERFEREKKRLEKELERKTTELQRTQDDLRRMATRANSAEEKFLELKNAAGQGRKGSGYSNEPPKPVPKPRAISTGSIDGSQAQVQQLKTELLEMRMLYTTTIEDYDILGPIFDGGEEGLVLRAQCKKKGLPFPDRVYAMKVLTNYFKSQTATEARVQFQNEYEILCNLPPHPNIIHMYAFFFDRANPDVSPEFKRVGRNVRTMSLFLLMAEHPMSMKEQLDILTGGQGPKPGKVVQWVKELLSGLCFLHSHQIVHRDLKLDNLLVDDNGRVVISDFGKAIILEDNMKVSYNHGFSAGGNTAHLAPEILNAKPGPKKYLNYSKQPVWAAGVLAYELAGHKNPFQSGTIDQRSYGVQDVPPLKYTYSTHSKFCQSLDSQLGSIVRAMIQAEPSDRPTLQDCLRRVSPIAS</sequence>
<feature type="compositionally biased region" description="Low complexity" evidence="1">
    <location>
        <begin position="304"/>
        <end position="318"/>
    </location>
</feature>
<dbReference type="SUPFAM" id="SSF56112">
    <property type="entry name" value="Protein kinase-like (PK-like)"/>
    <property type="match status" value="1"/>
</dbReference>
<feature type="region of interest" description="Disordered" evidence="1">
    <location>
        <begin position="194"/>
        <end position="241"/>
    </location>
</feature>
<dbReference type="GO" id="GO:0004672">
    <property type="term" value="F:protein kinase activity"/>
    <property type="evidence" value="ECO:0007669"/>
    <property type="project" value="InterPro"/>
</dbReference>
<evidence type="ECO:0000313" key="5">
    <source>
        <dbReference type="Proteomes" id="UP001174909"/>
    </source>
</evidence>
<evidence type="ECO:0000256" key="2">
    <source>
        <dbReference type="SAM" id="SignalP"/>
    </source>
</evidence>
<dbReference type="GO" id="GO:0005524">
    <property type="term" value="F:ATP binding"/>
    <property type="evidence" value="ECO:0007669"/>
    <property type="project" value="InterPro"/>
</dbReference>
<dbReference type="Proteomes" id="UP001174909">
    <property type="component" value="Unassembled WGS sequence"/>
</dbReference>
<feature type="signal peptide" evidence="2">
    <location>
        <begin position="1"/>
        <end position="16"/>
    </location>
</feature>
<dbReference type="PANTHER" id="PTHR44167:SF24">
    <property type="entry name" value="SERINE_THREONINE-PROTEIN KINASE CHK2"/>
    <property type="match status" value="1"/>
</dbReference>
<organism evidence="4 5">
    <name type="scientific">Geodia barretti</name>
    <name type="common">Barrett's horny sponge</name>
    <dbReference type="NCBI Taxonomy" id="519541"/>
    <lineage>
        <taxon>Eukaryota</taxon>
        <taxon>Metazoa</taxon>
        <taxon>Porifera</taxon>
        <taxon>Demospongiae</taxon>
        <taxon>Heteroscleromorpha</taxon>
        <taxon>Tetractinellida</taxon>
        <taxon>Astrophorina</taxon>
        <taxon>Geodiidae</taxon>
        <taxon>Geodia</taxon>
    </lineage>
</organism>
<accession>A0AA35QUW1</accession>
<dbReference type="PROSITE" id="PS50011">
    <property type="entry name" value="PROTEIN_KINASE_DOM"/>
    <property type="match status" value="1"/>
</dbReference>
<feature type="region of interest" description="Disordered" evidence="1">
    <location>
        <begin position="297"/>
        <end position="336"/>
    </location>
</feature>